<organism evidence="2">
    <name type="scientific">hydrothermal vent metagenome</name>
    <dbReference type="NCBI Taxonomy" id="652676"/>
    <lineage>
        <taxon>unclassified sequences</taxon>
        <taxon>metagenomes</taxon>
        <taxon>ecological metagenomes</taxon>
    </lineage>
</organism>
<gene>
    <name evidence="2" type="ORF">MGWOODY_Hyp1532</name>
</gene>
<dbReference type="Pfam" id="PF12973">
    <property type="entry name" value="Cupin_7"/>
    <property type="match status" value="1"/>
</dbReference>
<dbReference type="InterPro" id="IPR011051">
    <property type="entry name" value="RmlC_Cupin_sf"/>
</dbReference>
<dbReference type="Gene3D" id="2.60.120.10">
    <property type="entry name" value="Jelly Rolls"/>
    <property type="match status" value="1"/>
</dbReference>
<name>A0A160U2M8_9ZZZZ</name>
<proteinExistence type="predicted"/>
<dbReference type="AlphaFoldDB" id="A0A160U2M8"/>
<reference evidence="2" key="1">
    <citation type="submission" date="2015-10" db="EMBL/GenBank/DDBJ databases">
        <authorList>
            <person name="Gilbert D.G."/>
        </authorList>
    </citation>
    <scope>NUCLEOTIDE SEQUENCE</scope>
</reference>
<dbReference type="InterPro" id="IPR025979">
    <property type="entry name" value="ChrR-like_cupin_dom"/>
</dbReference>
<protein>
    <recommendedName>
        <fullName evidence="1">ChrR-like cupin domain-containing protein</fullName>
    </recommendedName>
</protein>
<evidence type="ECO:0000313" key="2">
    <source>
        <dbReference type="EMBL" id="CUS57931.1"/>
    </source>
</evidence>
<dbReference type="SUPFAM" id="SSF51182">
    <property type="entry name" value="RmlC-like cupins"/>
    <property type="match status" value="1"/>
</dbReference>
<dbReference type="EMBL" id="CZQD01000051">
    <property type="protein sequence ID" value="CUS57931.1"/>
    <property type="molecule type" value="Genomic_DNA"/>
</dbReference>
<accession>A0A160U2M8</accession>
<feature type="domain" description="ChrR-like cupin" evidence="1">
    <location>
        <begin position="2"/>
        <end position="66"/>
    </location>
</feature>
<dbReference type="InterPro" id="IPR014710">
    <property type="entry name" value="RmlC-like_jellyroll"/>
</dbReference>
<evidence type="ECO:0000259" key="1">
    <source>
        <dbReference type="Pfam" id="PF12973"/>
    </source>
</evidence>
<sequence length="74" mass="8032">MKLEPGQSAPMHGHGGLEATVVLSGRFTDGYGTYSRGDLVLGEPGMRHKPAAVGDESCICFVAHRPNRFWSIFQ</sequence>